<feature type="compositionally biased region" description="Low complexity" evidence="1">
    <location>
        <begin position="52"/>
        <end position="72"/>
    </location>
</feature>
<evidence type="ECO:0000313" key="2">
    <source>
        <dbReference type="EMBL" id="GKU27456.1"/>
    </source>
</evidence>
<sequence length="103" mass="11700">MAGNIPFNIQNALGNWFELLGQVILTYNAQQQYFQGGPGLYYDPKNYNINNQYCNTSQSNSSNTSNQGNSKNNHAEANKIKELETHIKALMEEIELIKNKMNI</sequence>
<gene>
    <name evidence="2" type="ORF">CFOLD11_42830</name>
</gene>
<dbReference type="Proteomes" id="UP001057868">
    <property type="component" value="Unassembled WGS sequence"/>
</dbReference>
<dbReference type="AlphaFoldDB" id="A0A9W5Y664"/>
<name>A0A9W5Y664_9CLOT</name>
<evidence type="ECO:0000256" key="1">
    <source>
        <dbReference type="SAM" id="MobiDB-lite"/>
    </source>
</evidence>
<dbReference type="EMBL" id="BQXY01000012">
    <property type="protein sequence ID" value="GKU27456.1"/>
    <property type="molecule type" value="Genomic_DNA"/>
</dbReference>
<comment type="caution">
    <text evidence="2">The sequence shown here is derived from an EMBL/GenBank/DDBJ whole genome shotgun (WGS) entry which is preliminary data.</text>
</comment>
<feature type="region of interest" description="Disordered" evidence="1">
    <location>
        <begin position="52"/>
        <end position="78"/>
    </location>
</feature>
<organism evidence="2 3">
    <name type="scientific">Clostridium folliculivorans</name>
    <dbReference type="NCBI Taxonomy" id="2886038"/>
    <lineage>
        <taxon>Bacteria</taxon>
        <taxon>Bacillati</taxon>
        <taxon>Bacillota</taxon>
        <taxon>Clostridia</taxon>
        <taxon>Eubacteriales</taxon>
        <taxon>Clostridiaceae</taxon>
        <taxon>Clostridium</taxon>
    </lineage>
</organism>
<evidence type="ECO:0000313" key="3">
    <source>
        <dbReference type="Proteomes" id="UP001057868"/>
    </source>
</evidence>
<proteinExistence type="predicted"/>
<protein>
    <submittedName>
        <fullName evidence="2">Uncharacterized protein</fullName>
    </submittedName>
</protein>
<reference evidence="2" key="1">
    <citation type="journal article" date="2023" name="Int. J. Syst. Evol. Microbiol.">
        <title>&lt;i&gt;Clostridium folliculivorans&lt;/i&gt; sp. nov., isolated from soil samples of an organic paddy in Japan.</title>
        <authorList>
            <person name="Tazawa J."/>
            <person name="Kobayashi H."/>
            <person name="Tanizawa Y."/>
            <person name="Uchino A."/>
            <person name="Tanaka F."/>
            <person name="Urashima Y."/>
            <person name="Miura S."/>
            <person name="Sakamoto M."/>
            <person name="Ohkuma M."/>
            <person name="Tohno M."/>
        </authorList>
    </citation>
    <scope>NUCLEOTIDE SEQUENCE</scope>
    <source>
        <strain evidence="2">D1-1</strain>
    </source>
</reference>
<keyword evidence="3" id="KW-1185">Reference proteome</keyword>
<accession>A0A9W5Y664</accession>